<comment type="caution">
    <text evidence="3">The sequence shown here is derived from an EMBL/GenBank/DDBJ whole genome shotgun (WGS) entry which is preliminary data.</text>
</comment>
<dbReference type="GO" id="GO:0005737">
    <property type="term" value="C:cytoplasm"/>
    <property type="evidence" value="ECO:0007669"/>
    <property type="project" value="TreeGrafter"/>
</dbReference>
<dbReference type="InterPro" id="IPR039059">
    <property type="entry name" value="MVP"/>
</dbReference>
<dbReference type="AlphaFoldDB" id="A0A0F9L7S6"/>
<dbReference type="Gene3D" id="2.30.30.570">
    <property type="match status" value="1"/>
</dbReference>
<feature type="compositionally biased region" description="Basic and acidic residues" evidence="1">
    <location>
        <begin position="751"/>
        <end position="775"/>
    </location>
</feature>
<evidence type="ECO:0000313" key="3">
    <source>
        <dbReference type="EMBL" id="KKM83451.1"/>
    </source>
</evidence>
<dbReference type="EMBL" id="LAZR01007712">
    <property type="protein sequence ID" value="KKM83451.1"/>
    <property type="molecule type" value="Genomic_DNA"/>
</dbReference>
<accession>A0A0F9L7S6</accession>
<evidence type="ECO:0000256" key="1">
    <source>
        <dbReference type="SAM" id="MobiDB-lite"/>
    </source>
</evidence>
<dbReference type="InterPro" id="IPR021870">
    <property type="entry name" value="MVP_shoulder"/>
</dbReference>
<dbReference type="PANTHER" id="PTHR14165:SF3">
    <property type="entry name" value="MAJOR VAULT PROTEIN"/>
    <property type="match status" value="1"/>
</dbReference>
<dbReference type="GO" id="GO:0005634">
    <property type="term" value="C:nucleus"/>
    <property type="evidence" value="ECO:0007669"/>
    <property type="project" value="TreeGrafter"/>
</dbReference>
<dbReference type="PANTHER" id="PTHR14165">
    <property type="entry name" value="MAJOR VAULT PROTEIN"/>
    <property type="match status" value="1"/>
</dbReference>
<name>A0A0F9L7S6_9ZZZZ</name>
<feature type="domain" description="Major vault protein shoulder" evidence="2">
    <location>
        <begin position="563"/>
        <end position="671"/>
    </location>
</feature>
<dbReference type="Pfam" id="PF11978">
    <property type="entry name" value="MVP_shoulder"/>
    <property type="match status" value="1"/>
</dbReference>
<gene>
    <name evidence="3" type="ORF">LCGC14_1309360</name>
</gene>
<dbReference type="InterPro" id="IPR036013">
    <property type="entry name" value="Band_7/SPFH_dom_sf"/>
</dbReference>
<organism evidence="3">
    <name type="scientific">marine sediment metagenome</name>
    <dbReference type="NCBI Taxonomy" id="412755"/>
    <lineage>
        <taxon>unclassified sequences</taxon>
        <taxon>metagenomes</taxon>
        <taxon>ecological metagenomes</taxon>
    </lineage>
</organism>
<feature type="non-terminal residue" evidence="3">
    <location>
        <position position="788"/>
    </location>
</feature>
<protein>
    <recommendedName>
        <fullName evidence="2">Major vault protein shoulder domain-containing protein</fullName>
    </recommendedName>
</protein>
<sequence length="788" mass="89057">MSNTDEYPQRGRHQGDLVVKPQEYVYILDETKGQVSVIVGPQKMSLAGTDKPVRYDVEKRRFTESTPEEAINLFVSAPKGSYVELQNPSEKGEEHPRGGMISSITELDHGYKVNITGPAFFALWPGQVASVLEGHNLRSNQYLVCRVYDDETAKESLHEAVIKTQTEETAKSASTNLLPKGDDLATGKLFVIRGTDVSFFIPPNGIEVLPDSDRNYVRAAVTLEQLEYCILLDENGDKRFERGPQVVFPKPTERFLKRQVGGAEEKRSAPGKKRTTTVTRRFRAIELNDISGIYIKVIAPYTEGKREYKEGEELWVTGKEQRIYFPRPEHSLIKYGDRAVHYAVAIPKGESKYVLDRDTGEIRTIEGPAMYLSDPRKEVIVRRILDADRANLWFPGNEAVITYNQVLAETATSKAEGFVTERQYRSQNLAKSSTLRGVDSIASFSSTEGLIHGTAPIFDEADFDEAVYDQPDEIVGETMSRKAHFTKPIAIEIDARMDGAIKIRPWTGYAIQIVNGLGERRIVQGPAVVQLAYDEELESFSMSTGTPKSADSIIRDVYLRVLNNRVSDKVVVETADMVKVEITLNYRVNFTGDPNKWFNVENYVQHLCNNVRSMLRNIAKQHDIQSFYNDYINIIRNLITPVTEGERGGRLFEENGMLVTEVEVLECEIGDEEIQGMLEEAQRKTAATLIELNQNQKLFQLDTAKADLDRQRAELETHTSSVLEGEERKRMVEHQKTEVAEHELTVASTKRRFDEGMAHINNDTKKKKEEQDAELKLQSLADKSEAAR</sequence>
<evidence type="ECO:0000259" key="2">
    <source>
        <dbReference type="Pfam" id="PF11978"/>
    </source>
</evidence>
<dbReference type="Gene3D" id="3.30.479.30">
    <property type="entry name" value="Band 7 domain"/>
    <property type="match status" value="1"/>
</dbReference>
<reference evidence="3" key="1">
    <citation type="journal article" date="2015" name="Nature">
        <title>Complex archaea that bridge the gap between prokaryotes and eukaryotes.</title>
        <authorList>
            <person name="Spang A."/>
            <person name="Saw J.H."/>
            <person name="Jorgensen S.L."/>
            <person name="Zaremba-Niedzwiedzka K."/>
            <person name="Martijn J."/>
            <person name="Lind A.E."/>
            <person name="van Eijk R."/>
            <person name="Schleper C."/>
            <person name="Guy L."/>
            <person name="Ettema T.J."/>
        </authorList>
    </citation>
    <scope>NUCLEOTIDE SEQUENCE</scope>
</reference>
<feature type="region of interest" description="Disordered" evidence="1">
    <location>
        <begin position="749"/>
        <end position="788"/>
    </location>
</feature>
<proteinExistence type="predicted"/>